<evidence type="ECO:0000313" key="2">
    <source>
        <dbReference type="EMBL" id="POI29456.1"/>
    </source>
</evidence>
<protein>
    <recommendedName>
        <fullName evidence="4">Reelin domain-containing protein</fullName>
    </recommendedName>
</protein>
<proteinExistence type="predicted"/>
<dbReference type="AlphaFoldDB" id="A0A2P4SZB4"/>
<dbReference type="EMBL" id="PPHD01015237">
    <property type="protein sequence ID" value="POI29456.1"/>
    <property type="molecule type" value="Genomic_DNA"/>
</dbReference>
<keyword evidence="3" id="KW-1185">Reference proteome</keyword>
<evidence type="ECO:0000313" key="3">
    <source>
        <dbReference type="Proteomes" id="UP000237246"/>
    </source>
</evidence>
<organism evidence="2 3">
    <name type="scientific">Bambusicola thoracicus</name>
    <name type="common">Chinese bamboo-partridge</name>
    <name type="synonym">Perdix thoracica</name>
    <dbReference type="NCBI Taxonomy" id="9083"/>
    <lineage>
        <taxon>Eukaryota</taxon>
        <taxon>Metazoa</taxon>
        <taxon>Chordata</taxon>
        <taxon>Craniata</taxon>
        <taxon>Vertebrata</taxon>
        <taxon>Euteleostomi</taxon>
        <taxon>Archelosauria</taxon>
        <taxon>Archosauria</taxon>
        <taxon>Dinosauria</taxon>
        <taxon>Saurischia</taxon>
        <taxon>Theropoda</taxon>
        <taxon>Coelurosauria</taxon>
        <taxon>Aves</taxon>
        <taxon>Neognathae</taxon>
        <taxon>Galloanserae</taxon>
        <taxon>Galliformes</taxon>
        <taxon>Phasianidae</taxon>
        <taxon>Perdicinae</taxon>
        <taxon>Bambusicola</taxon>
    </lineage>
</organism>
<accession>A0A2P4SZB4</accession>
<name>A0A2P4SZB4_BAMTH</name>
<feature type="chain" id="PRO_5015160409" description="Reelin domain-containing protein" evidence="1">
    <location>
        <begin position="28"/>
        <end position="111"/>
    </location>
</feature>
<reference evidence="2 3" key="1">
    <citation type="submission" date="2018-01" db="EMBL/GenBank/DDBJ databases">
        <title>Comparison of the Chinese Bamboo Partridge and Red Junglefowl genome sequences highlights the importance of demography in genome evolution.</title>
        <authorList>
            <person name="Tiley G.P."/>
            <person name="Kimball R.T."/>
            <person name="Braun E.L."/>
            <person name="Burleigh J.G."/>
        </authorList>
    </citation>
    <scope>NUCLEOTIDE SEQUENCE [LARGE SCALE GENOMIC DNA]</scope>
    <source>
        <strain evidence="2">RTK389</strain>
        <tissue evidence="2">Blood</tissue>
    </source>
</reference>
<dbReference type="OrthoDB" id="1924787at2759"/>
<evidence type="ECO:0008006" key="4">
    <source>
        <dbReference type="Google" id="ProtNLM"/>
    </source>
</evidence>
<keyword evidence="1" id="KW-0732">Signal</keyword>
<feature type="signal peptide" evidence="1">
    <location>
        <begin position="1"/>
        <end position="27"/>
    </location>
</feature>
<comment type="caution">
    <text evidence="2">The sequence shown here is derived from an EMBL/GenBank/DDBJ whole genome shotgun (WGS) entry which is preliminary data.</text>
</comment>
<evidence type="ECO:0000256" key="1">
    <source>
        <dbReference type="SAM" id="SignalP"/>
    </source>
</evidence>
<sequence length="111" mass="12100">MERRRGVPGGWSCLLAALGALLAAGRAATPRARFSPFFFLCTHHGELEGDGEQGEVLIALHIAGNPAAYVPGQEYHGMTFTELPTSNRRKLFRADTEIGIEKCRLIKGNHP</sequence>
<gene>
    <name evidence="2" type="ORF">CIB84_006794</name>
</gene>
<dbReference type="Proteomes" id="UP000237246">
    <property type="component" value="Unassembled WGS sequence"/>
</dbReference>